<reference evidence="2" key="1">
    <citation type="submission" date="2021-09" db="EMBL/GenBank/DDBJ databases">
        <title>The genome of Mauremys mutica provides insights into the evolution of semi-aquatic lifestyle.</title>
        <authorList>
            <person name="Gong S."/>
            <person name="Gao Y."/>
        </authorList>
    </citation>
    <scope>NUCLEOTIDE SEQUENCE</scope>
    <source>
        <strain evidence="2">MM-2020</strain>
        <tissue evidence="2">Muscle</tissue>
    </source>
</reference>
<accession>A0A9D3XS82</accession>
<keyword evidence="3" id="KW-1185">Reference proteome</keyword>
<evidence type="ECO:0000313" key="2">
    <source>
        <dbReference type="EMBL" id="KAH1186654.1"/>
    </source>
</evidence>
<evidence type="ECO:0000256" key="1">
    <source>
        <dbReference type="SAM" id="MobiDB-lite"/>
    </source>
</evidence>
<dbReference type="AlphaFoldDB" id="A0A9D3XS82"/>
<protein>
    <submittedName>
        <fullName evidence="2">Uncharacterized protein</fullName>
    </submittedName>
</protein>
<sequence>MGTTLARSGDTRGLTRHSSGAGRAEPRSWARRQGQERSPAPGSRQSAGFVATGSDLGYWGVCCNRLSCSGGGAGRGARNRSPHSLLTPAEVQSPSCTPPPQPAPSLRASPTWLRQVP</sequence>
<proteinExistence type="predicted"/>
<comment type="caution">
    <text evidence="2">The sequence shown here is derived from an EMBL/GenBank/DDBJ whole genome shotgun (WGS) entry which is preliminary data.</text>
</comment>
<organism evidence="2 3">
    <name type="scientific">Mauremys mutica</name>
    <name type="common">yellowpond turtle</name>
    <dbReference type="NCBI Taxonomy" id="74926"/>
    <lineage>
        <taxon>Eukaryota</taxon>
        <taxon>Metazoa</taxon>
        <taxon>Chordata</taxon>
        <taxon>Craniata</taxon>
        <taxon>Vertebrata</taxon>
        <taxon>Euteleostomi</taxon>
        <taxon>Archelosauria</taxon>
        <taxon>Testudinata</taxon>
        <taxon>Testudines</taxon>
        <taxon>Cryptodira</taxon>
        <taxon>Durocryptodira</taxon>
        <taxon>Testudinoidea</taxon>
        <taxon>Geoemydidae</taxon>
        <taxon>Geoemydinae</taxon>
        <taxon>Mauremys</taxon>
    </lineage>
</organism>
<dbReference type="EMBL" id="JAHDVG010000463">
    <property type="protein sequence ID" value="KAH1186654.1"/>
    <property type="molecule type" value="Genomic_DNA"/>
</dbReference>
<name>A0A9D3XS82_9SAUR</name>
<dbReference type="Proteomes" id="UP000827986">
    <property type="component" value="Unassembled WGS sequence"/>
</dbReference>
<feature type="region of interest" description="Disordered" evidence="1">
    <location>
        <begin position="71"/>
        <end position="117"/>
    </location>
</feature>
<feature type="region of interest" description="Disordered" evidence="1">
    <location>
        <begin position="1"/>
        <end position="50"/>
    </location>
</feature>
<gene>
    <name evidence="2" type="ORF">KIL84_019403</name>
</gene>
<evidence type="ECO:0000313" key="3">
    <source>
        <dbReference type="Proteomes" id="UP000827986"/>
    </source>
</evidence>